<dbReference type="CTD" id="23306"/>
<gene>
    <name evidence="12" type="primary">nemp1</name>
</gene>
<dbReference type="Proteomes" id="UP000515129">
    <property type="component" value="Chromosome 23"/>
</dbReference>
<comment type="subcellular location">
    <subcellularLocation>
        <location evidence="1">Nucleus inner membrane</location>
        <topology evidence="1">Multi-pass membrane protein</topology>
        <orientation evidence="1">Nucleoplasmic side</orientation>
    </subcellularLocation>
</comment>
<dbReference type="GO" id="GO:0005637">
    <property type="term" value="C:nuclear inner membrane"/>
    <property type="evidence" value="ECO:0007669"/>
    <property type="project" value="UniProtKB-SubCell"/>
</dbReference>
<dbReference type="Pfam" id="PF10225">
    <property type="entry name" value="NEMP"/>
    <property type="match status" value="1"/>
</dbReference>
<comment type="similarity">
    <text evidence="2">Belongs to the NEMP family.</text>
</comment>
<evidence type="ECO:0000256" key="6">
    <source>
        <dbReference type="ARBA" id="ARBA00023136"/>
    </source>
</evidence>
<dbReference type="KEGG" id="caua:113041423"/>
<organism evidence="11 12">
    <name type="scientific">Carassius auratus</name>
    <name type="common">Goldfish</name>
    <dbReference type="NCBI Taxonomy" id="7957"/>
    <lineage>
        <taxon>Eukaryota</taxon>
        <taxon>Metazoa</taxon>
        <taxon>Chordata</taxon>
        <taxon>Craniata</taxon>
        <taxon>Vertebrata</taxon>
        <taxon>Euteleostomi</taxon>
        <taxon>Actinopterygii</taxon>
        <taxon>Neopterygii</taxon>
        <taxon>Teleostei</taxon>
        <taxon>Ostariophysi</taxon>
        <taxon>Cypriniformes</taxon>
        <taxon>Cyprinidae</taxon>
        <taxon>Cyprininae</taxon>
        <taxon>Carassius</taxon>
    </lineage>
</organism>
<dbReference type="PANTHER" id="PTHR13598:SF4">
    <property type="entry name" value="NUCLEAR ENVELOPE INTEGRAL MEMBRANE PROTEIN 1"/>
    <property type="match status" value="1"/>
</dbReference>
<keyword evidence="4 10" id="KW-0732">Signal</keyword>
<evidence type="ECO:0000256" key="5">
    <source>
        <dbReference type="ARBA" id="ARBA00022989"/>
    </source>
</evidence>
<accession>A0A6P6JD79</accession>
<evidence type="ECO:0000256" key="9">
    <source>
        <dbReference type="SAM" id="Phobius"/>
    </source>
</evidence>
<dbReference type="OrthoDB" id="509138at2759"/>
<feature type="transmembrane region" description="Helical" evidence="9">
    <location>
        <begin position="240"/>
        <end position="261"/>
    </location>
</feature>
<evidence type="ECO:0000256" key="10">
    <source>
        <dbReference type="SAM" id="SignalP"/>
    </source>
</evidence>
<keyword evidence="3 9" id="KW-0812">Transmembrane</keyword>
<reference evidence="12" key="1">
    <citation type="submission" date="2025-08" db="UniProtKB">
        <authorList>
            <consortium name="RefSeq"/>
        </authorList>
    </citation>
    <scope>IDENTIFICATION</scope>
    <source>
        <strain evidence="12">Wakin</strain>
        <tissue evidence="12">Muscle</tissue>
    </source>
</reference>
<keyword evidence="5 9" id="KW-1133">Transmembrane helix</keyword>
<evidence type="ECO:0000256" key="2">
    <source>
        <dbReference type="ARBA" id="ARBA00005748"/>
    </source>
</evidence>
<dbReference type="RefSeq" id="XP_026055712.1">
    <property type="nucleotide sequence ID" value="XM_026199927.1"/>
</dbReference>
<sequence length="446" mass="51386">MAGFMKSESGFGIETVRLKVILTAVLFLFHSSQTSGATRPIIEVKDGQEIIVQAAQHFCYNNSIKPGWRETWTRIQVRVWSTTKLKVTVVNDEQDLQELEHFSIWKLVQYFVHEQTNEATVSISLFSNKTCFRVDPSDSHTLYTVQPSRHYDIYLFLVFLAGLLLFFFAETLSRSQVFYYSAGMSTGMIASLIILIFVIGRFLPKKSPFYVLLVGGWSFSLYVIQLVFRNLQIILKDHWLLAIGYIIVVGFISFAVCYRYGPLVDQRSVNILSWTLQIFGLLLVYAGVQVQQVALAIMIAAFCSKNMEYPFTKVFLLYQKLKPKKLEPRLLLTEEQYQRQSEVETQKALDELRKYCSSPEFNTWKTVSRLQSPQRFADFIEGSPHLLSNEVSVHTQEYGLGGSFFEDELFSTDEENQEDEEKEGWETDDDVKPDVASPRLNNTRLK</sequence>
<feature type="transmembrane region" description="Helical" evidence="9">
    <location>
        <begin position="153"/>
        <end position="170"/>
    </location>
</feature>
<feature type="transmembrane region" description="Helical" evidence="9">
    <location>
        <begin position="209"/>
        <end position="228"/>
    </location>
</feature>
<dbReference type="InterPro" id="IPR019358">
    <property type="entry name" value="NEMP_fam"/>
</dbReference>
<evidence type="ECO:0000313" key="12">
    <source>
        <dbReference type="RefSeq" id="XP_026055712.1"/>
    </source>
</evidence>
<feature type="chain" id="PRO_5028418327" evidence="10">
    <location>
        <begin position="37"/>
        <end position="446"/>
    </location>
</feature>
<evidence type="ECO:0000256" key="4">
    <source>
        <dbReference type="ARBA" id="ARBA00022729"/>
    </source>
</evidence>
<keyword evidence="11" id="KW-1185">Reference proteome</keyword>
<evidence type="ECO:0000256" key="3">
    <source>
        <dbReference type="ARBA" id="ARBA00022692"/>
    </source>
</evidence>
<proteinExistence type="inferred from homology"/>
<feature type="region of interest" description="Disordered" evidence="8">
    <location>
        <begin position="409"/>
        <end position="446"/>
    </location>
</feature>
<evidence type="ECO:0000256" key="7">
    <source>
        <dbReference type="ARBA" id="ARBA00023242"/>
    </source>
</evidence>
<keyword evidence="6 9" id="KW-0472">Membrane</keyword>
<name>A0A6P6JD79_CARAU</name>
<dbReference type="PANTHER" id="PTHR13598">
    <property type="entry name" value="AT07567P-RELATED"/>
    <property type="match status" value="1"/>
</dbReference>
<evidence type="ECO:0000256" key="8">
    <source>
        <dbReference type="SAM" id="MobiDB-lite"/>
    </source>
</evidence>
<keyword evidence="7" id="KW-0539">Nucleus</keyword>
<evidence type="ECO:0000313" key="11">
    <source>
        <dbReference type="Proteomes" id="UP000515129"/>
    </source>
</evidence>
<feature type="transmembrane region" description="Helical" evidence="9">
    <location>
        <begin position="177"/>
        <end position="203"/>
    </location>
</feature>
<feature type="transmembrane region" description="Helical" evidence="9">
    <location>
        <begin position="281"/>
        <end position="303"/>
    </location>
</feature>
<feature type="signal peptide" evidence="10">
    <location>
        <begin position="1"/>
        <end position="36"/>
    </location>
</feature>
<feature type="compositionally biased region" description="Acidic residues" evidence="8">
    <location>
        <begin position="409"/>
        <end position="431"/>
    </location>
</feature>
<dbReference type="AlphaFoldDB" id="A0A6P6JD79"/>
<evidence type="ECO:0000256" key="1">
    <source>
        <dbReference type="ARBA" id="ARBA00004575"/>
    </source>
</evidence>
<protein>
    <submittedName>
        <fullName evidence="12">Nuclear envelope integral membrane protein 1</fullName>
    </submittedName>
</protein>